<evidence type="ECO:0000256" key="2">
    <source>
        <dbReference type="ARBA" id="ARBA00022723"/>
    </source>
</evidence>
<comment type="cofactor">
    <cofactor evidence="1">
        <name>a divalent metal cation</name>
        <dbReference type="ChEBI" id="CHEBI:60240"/>
    </cofactor>
</comment>
<dbReference type="PANTHER" id="PTHR48471">
    <property type="entry name" value="DDE TNP4 DOMAIN-CONTAINING PROTEIN"/>
    <property type="match status" value="1"/>
</dbReference>
<evidence type="ECO:0000313" key="4">
    <source>
        <dbReference type="EMBL" id="CDO68934.1"/>
    </source>
</evidence>
<dbReference type="OrthoDB" id="78198at2759"/>
<dbReference type="HOGENOM" id="CLU_048932_1_0_1"/>
<dbReference type="PANTHER" id="PTHR48471:SF1">
    <property type="entry name" value="DDE TNP4 DOMAIN-CONTAINING PROTEIN"/>
    <property type="match status" value="1"/>
</dbReference>
<evidence type="ECO:0000256" key="1">
    <source>
        <dbReference type="ARBA" id="ARBA00001968"/>
    </source>
</evidence>
<dbReference type="EMBL" id="CCBP010000028">
    <property type="protein sequence ID" value="CDO68934.1"/>
    <property type="molecule type" value="Genomic_DNA"/>
</dbReference>
<dbReference type="InterPro" id="IPR027806">
    <property type="entry name" value="HARBI1_dom"/>
</dbReference>
<reference evidence="4" key="1">
    <citation type="submission" date="2014-01" db="EMBL/GenBank/DDBJ databases">
        <title>The genome of the white-rot fungus Pycnoporus cinnabarinus: a basidiomycete model with a versatile arsenal for lignocellulosic biomass breakdown.</title>
        <authorList>
            <person name="Levasseur A."/>
            <person name="Lomascolo A."/>
            <person name="Ruiz-Duenas F.J."/>
            <person name="Uzan E."/>
            <person name="Piumi F."/>
            <person name="Kues U."/>
            <person name="Ram A.F.J."/>
            <person name="Murat C."/>
            <person name="Haon M."/>
            <person name="Benoit I."/>
            <person name="Arfi Y."/>
            <person name="Chevret D."/>
            <person name="Drula E."/>
            <person name="Kwon M.J."/>
            <person name="Gouret P."/>
            <person name="Lesage-Meessen L."/>
            <person name="Lombard V."/>
            <person name="Mariette J."/>
            <person name="Noirot C."/>
            <person name="Park J."/>
            <person name="Patyshakuliyeva A."/>
            <person name="Wieneger R.A.B."/>
            <person name="Wosten H.A.B."/>
            <person name="Martin F."/>
            <person name="Coutinho P.M."/>
            <person name="de Vries R."/>
            <person name="Martinez A.T."/>
            <person name="Klopp C."/>
            <person name="Pontarotti P."/>
            <person name="Henrissat B."/>
            <person name="Record E."/>
        </authorList>
    </citation>
    <scope>NUCLEOTIDE SEQUENCE [LARGE SCALE GENOMIC DNA]</scope>
    <source>
        <strain evidence="4">BRFM137</strain>
    </source>
</reference>
<dbReference type="AlphaFoldDB" id="A0A060S9I5"/>
<accession>A0A060S9I5</accession>
<organism evidence="4 5">
    <name type="scientific">Pycnoporus cinnabarinus</name>
    <name type="common">Cinnabar-red polypore</name>
    <name type="synonym">Trametes cinnabarina</name>
    <dbReference type="NCBI Taxonomy" id="5643"/>
    <lineage>
        <taxon>Eukaryota</taxon>
        <taxon>Fungi</taxon>
        <taxon>Dikarya</taxon>
        <taxon>Basidiomycota</taxon>
        <taxon>Agaricomycotina</taxon>
        <taxon>Agaricomycetes</taxon>
        <taxon>Polyporales</taxon>
        <taxon>Polyporaceae</taxon>
        <taxon>Trametes</taxon>
    </lineage>
</organism>
<comment type="caution">
    <text evidence="4">The sequence shown here is derived from an EMBL/GenBank/DDBJ whole genome shotgun (WGS) entry which is preliminary data.</text>
</comment>
<gene>
    <name evidence="4" type="ORF">BN946_scf185000.g77</name>
</gene>
<sequence>MPEDNDLEAVLTLDEVLEEMEEEDLEEEEEEDALLAGFVLGGTEESHRARNEARRRRYLTRRELLPNPRKDTPWQQLYASCNDRAFITTMGIDVSTFHFILEHGFQRSWQMHPIERVDVDPSTAQPCPPRRSLDAAGALGLVFHWLTSSMRETSLQQIFALTPATTNRYLQTGIETLHNVLLTIPDALISWPTHMSEFQEYSDLITALYPLLVGAFGTVDGLNLPVQVSADQEIENATYNGWLHDHFVSNILTFCPKGTLLHAVLNAPGSWHDSHVARDLYDLLLTKTPPGYYLVADTACP</sequence>
<keyword evidence="5" id="KW-1185">Reference proteome</keyword>
<evidence type="ECO:0000259" key="3">
    <source>
        <dbReference type="Pfam" id="PF13359"/>
    </source>
</evidence>
<dbReference type="STRING" id="5643.A0A060S9I5"/>
<dbReference type="Pfam" id="PF13359">
    <property type="entry name" value="DDE_Tnp_4"/>
    <property type="match status" value="1"/>
</dbReference>
<proteinExistence type="predicted"/>
<dbReference type="OMA" id="WLTSSMR"/>
<name>A0A060S9I5_PYCCI</name>
<dbReference type="GO" id="GO:0046872">
    <property type="term" value="F:metal ion binding"/>
    <property type="evidence" value="ECO:0007669"/>
    <property type="project" value="UniProtKB-KW"/>
</dbReference>
<dbReference type="Proteomes" id="UP000029665">
    <property type="component" value="Unassembled WGS sequence"/>
</dbReference>
<evidence type="ECO:0000313" key="5">
    <source>
        <dbReference type="Proteomes" id="UP000029665"/>
    </source>
</evidence>
<feature type="domain" description="DDE Tnp4" evidence="3">
    <location>
        <begin position="219"/>
        <end position="299"/>
    </location>
</feature>
<keyword evidence="2" id="KW-0479">Metal-binding</keyword>
<protein>
    <recommendedName>
        <fullName evidence="3">DDE Tnp4 domain-containing protein</fullName>
    </recommendedName>
</protein>